<gene>
    <name evidence="1" type="ORF">K529_018440</name>
</gene>
<dbReference type="GO" id="GO:0016853">
    <property type="term" value="F:isomerase activity"/>
    <property type="evidence" value="ECO:0007669"/>
    <property type="project" value="UniProtKB-KW"/>
</dbReference>
<protein>
    <submittedName>
        <fullName evidence="1">Topoisomerase II</fullName>
    </submittedName>
</protein>
<proteinExistence type="predicted"/>
<evidence type="ECO:0000313" key="2">
    <source>
        <dbReference type="Proteomes" id="UP000013243"/>
    </source>
</evidence>
<geneLocation type="plasmid" evidence="1 2">
    <name>unnamed1</name>
</geneLocation>
<dbReference type="KEGG" id="rmb:K529_018440"/>
<dbReference type="EMBL" id="CP015231">
    <property type="protein sequence ID" value="ANP42743.1"/>
    <property type="molecule type" value="Genomic_DNA"/>
</dbReference>
<keyword evidence="1" id="KW-0614">Plasmid</keyword>
<keyword evidence="1" id="KW-0413">Isomerase</keyword>
<dbReference type="AlphaFoldDB" id="A0A1B1A857"/>
<dbReference type="GeneID" id="28251856"/>
<reference evidence="1 2" key="1">
    <citation type="journal article" date="2016" name="ISME J.">
        <title>Global occurrence and heterogeneity of the Roseobacter-clade species Ruegeria mobilis.</title>
        <authorList>
            <person name="Sonnenschein E."/>
            <person name="Gram L."/>
        </authorList>
    </citation>
    <scope>NUCLEOTIDE SEQUENCE [LARGE SCALE GENOMIC DNA]</scope>
    <source>
        <strain evidence="1 2">F1926</strain>
        <plasmid evidence="1 2">unnamed1</plasmid>
    </source>
</reference>
<organism evidence="1 2">
    <name type="scientific">Tritonibacter mobilis F1926</name>
    <dbReference type="NCBI Taxonomy" id="1265309"/>
    <lineage>
        <taxon>Bacteria</taxon>
        <taxon>Pseudomonadati</taxon>
        <taxon>Pseudomonadota</taxon>
        <taxon>Alphaproteobacteria</taxon>
        <taxon>Rhodobacterales</taxon>
        <taxon>Paracoccaceae</taxon>
        <taxon>Tritonibacter</taxon>
    </lineage>
</organism>
<accession>A0A1B1A857</accession>
<dbReference type="RefSeq" id="WP_005624961.1">
    <property type="nucleotide sequence ID" value="NZ_CP015231.1"/>
</dbReference>
<dbReference type="Proteomes" id="UP000013243">
    <property type="component" value="Plasmid unnamed1"/>
</dbReference>
<evidence type="ECO:0000313" key="1">
    <source>
        <dbReference type="EMBL" id="ANP42743.1"/>
    </source>
</evidence>
<sequence>MHIIIARGHIDLAKRDPNKTARNRRGKEITSELAKLWPQVSIDSGYDNQLSFNALIGGKAATFIDLKEKVIKSADEYISEYLSGFKKARERDGWTAGGTPFSATTLKSNFDTLTKTKATKQYFLLFLQRSFLRHYDELVRNRPSVADSEIWIGQNNSDYGILITPRFNATGEWENDKSEIRHFPKLYWTIGHLLTTGLVVQGDPDPITFASIDDYLSFFTKVLVRPSGSKYEREIAALYCSYVKSQEKPEDVPLLIPELRYRGKEKKHKYRLDFCVIDPVTLEKVGFELSPWSTHGHIASTAKKSQKEINAEALRNFEKEAGKLRDYFRKYRITTLIFTDEQLADTGKIFDEISTYLEGSTEATQLEFSLIEEFL</sequence>
<name>A0A1B1A857_9RHOB</name>